<proteinExistence type="inferred from homology"/>
<evidence type="ECO:0000259" key="5">
    <source>
        <dbReference type="Pfam" id="PF00884"/>
    </source>
</evidence>
<dbReference type="Pfam" id="PF00884">
    <property type="entry name" value="Sulfatase"/>
    <property type="match status" value="1"/>
</dbReference>
<dbReference type="PROSITE" id="PS00149">
    <property type="entry name" value="SULFATASE_2"/>
    <property type="match status" value="1"/>
</dbReference>
<keyword evidence="2" id="KW-0479">Metal-binding</keyword>
<evidence type="ECO:0000256" key="2">
    <source>
        <dbReference type="ARBA" id="ARBA00022723"/>
    </source>
</evidence>
<protein>
    <submittedName>
        <fullName evidence="6">Choline-sulfatase</fullName>
        <ecNumber evidence="6">3.1.6.6</ecNumber>
    </submittedName>
</protein>
<dbReference type="PANTHER" id="PTHR42693">
    <property type="entry name" value="ARYLSULFATASE FAMILY MEMBER"/>
    <property type="match status" value="1"/>
</dbReference>
<dbReference type="Proteomes" id="UP000076079">
    <property type="component" value="Chromosome"/>
</dbReference>
<dbReference type="PROSITE" id="PS00523">
    <property type="entry name" value="SULFATASE_1"/>
    <property type="match status" value="1"/>
</dbReference>
<dbReference type="KEGG" id="abac:LuPra_00411"/>
<evidence type="ECO:0000256" key="4">
    <source>
        <dbReference type="ARBA" id="ARBA00022837"/>
    </source>
</evidence>
<dbReference type="GO" id="GO:0047753">
    <property type="term" value="F:choline-sulfatase activity"/>
    <property type="evidence" value="ECO:0007669"/>
    <property type="project" value="UniProtKB-EC"/>
</dbReference>
<dbReference type="InterPro" id="IPR000917">
    <property type="entry name" value="Sulfatase_N"/>
</dbReference>
<name>A0A143PHL4_LUTPR</name>
<dbReference type="SUPFAM" id="SSF53649">
    <property type="entry name" value="Alkaline phosphatase-like"/>
    <property type="match status" value="1"/>
</dbReference>
<dbReference type="PATRIC" id="fig|1813736.3.peg.431"/>
<dbReference type="STRING" id="1855912.LuPra_00411"/>
<dbReference type="InterPro" id="IPR024607">
    <property type="entry name" value="Sulfatase_CS"/>
</dbReference>
<dbReference type="RefSeq" id="WP_110169219.1">
    <property type="nucleotide sequence ID" value="NZ_CP015136.1"/>
</dbReference>
<sequence>MRRLVVATSLAAVFIVGVAGDYLGAGQTPGARLPTLDSRLPNPRPNLLMIVTDDQASWTLGSYGNADARTSQIDRLAAEGVRFANVFTPSPVCSPSRATLLAGLYGTQVGITDWINPDEAEAGVGLPPETTTWAEALQRAGYRTGLVGKWHLGSQPRFHPTRHGYGSFFGFLGGGTEPMNPRLSDEAGVERVFPGPEPDVLTEAALRFIAQEPGRPFALSLHYRAPHTPYGPVPEQDLAPFREAAVAIPVFPGLDQAQVRQWTREYFASIHSIDRNVGRLLDTLQQTGLDKTTVVIFTSDHGYNIGHHGLHSKGNGTWIVGGVNGPAMPNMFDTSLRPPFLVRGPGVAGAARVVSEMVSFEDIYPTALSLAGVPMPVDAPRHGRDLAPLLRGEAMPQWRDAVYGQYDIHHYAIAHCG</sequence>
<dbReference type="AlphaFoldDB" id="A0A143PHL4"/>
<dbReference type="GO" id="GO:0046872">
    <property type="term" value="F:metal ion binding"/>
    <property type="evidence" value="ECO:0007669"/>
    <property type="project" value="UniProtKB-KW"/>
</dbReference>
<evidence type="ECO:0000256" key="3">
    <source>
        <dbReference type="ARBA" id="ARBA00022801"/>
    </source>
</evidence>
<evidence type="ECO:0000313" key="7">
    <source>
        <dbReference type="Proteomes" id="UP000076079"/>
    </source>
</evidence>
<organism evidence="6 7">
    <name type="scientific">Luteitalea pratensis</name>
    <dbReference type="NCBI Taxonomy" id="1855912"/>
    <lineage>
        <taxon>Bacteria</taxon>
        <taxon>Pseudomonadati</taxon>
        <taxon>Acidobacteriota</taxon>
        <taxon>Vicinamibacteria</taxon>
        <taxon>Vicinamibacterales</taxon>
        <taxon>Vicinamibacteraceae</taxon>
        <taxon>Luteitalea</taxon>
    </lineage>
</organism>
<dbReference type="OrthoDB" id="9762324at2"/>
<dbReference type="InterPro" id="IPR017850">
    <property type="entry name" value="Alkaline_phosphatase_core_sf"/>
</dbReference>
<keyword evidence="7" id="KW-1185">Reference proteome</keyword>
<feature type="domain" description="Sulfatase N-terminal" evidence="5">
    <location>
        <begin position="45"/>
        <end position="373"/>
    </location>
</feature>
<evidence type="ECO:0000313" key="6">
    <source>
        <dbReference type="EMBL" id="AMY07244.1"/>
    </source>
</evidence>
<gene>
    <name evidence="6" type="primary">betC_4</name>
    <name evidence="6" type="ORF">LuPra_00411</name>
</gene>
<reference evidence="7" key="2">
    <citation type="submission" date="2016-04" db="EMBL/GenBank/DDBJ databases">
        <title>First Complete Genome Sequence of a Subdivision 6 Acidobacterium.</title>
        <authorList>
            <person name="Huang S."/>
            <person name="Vieira S."/>
            <person name="Bunk B."/>
            <person name="Riedel T."/>
            <person name="Sproeer C."/>
            <person name="Overmann J."/>
        </authorList>
    </citation>
    <scope>NUCLEOTIDE SEQUENCE [LARGE SCALE GENOMIC DNA]</scope>
    <source>
        <strain evidence="7">DSM 100886 HEG_-6_39</strain>
    </source>
</reference>
<keyword evidence="4" id="KW-0106">Calcium</keyword>
<accession>A0A143PHL4</accession>
<dbReference type="PANTHER" id="PTHR42693:SF53">
    <property type="entry name" value="ENDO-4-O-SULFATASE"/>
    <property type="match status" value="1"/>
</dbReference>
<evidence type="ECO:0000256" key="1">
    <source>
        <dbReference type="ARBA" id="ARBA00008779"/>
    </source>
</evidence>
<comment type="similarity">
    <text evidence="1">Belongs to the sulfatase family.</text>
</comment>
<dbReference type="InterPro" id="IPR050738">
    <property type="entry name" value="Sulfatase"/>
</dbReference>
<keyword evidence="3 6" id="KW-0378">Hydrolase</keyword>
<dbReference type="EMBL" id="CP015136">
    <property type="protein sequence ID" value="AMY07244.1"/>
    <property type="molecule type" value="Genomic_DNA"/>
</dbReference>
<reference evidence="6 7" key="1">
    <citation type="journal article" date="2016" name="Genome Announc.">
        <title>First Complete Genome Sequence of a Subdivision 6 Acidobacterium Strain.</title>
        <authorList>
            <person name="Huang S."/>
            <person name="Vieira S."/>
            <person name="Bunk B."/>
            <person name="Riedel T."/>
            <person name="Sproer C."/>
            <person name="Overmann J."/>
        </authorList>
    </citation>
    <scope>NUCLEOTIDE SEQUENCE [LARGE SCALE GENOMIC DNA]</scope>
    <source>
        <strain evidence="7">DSM 100886 HEG_-6_39</strain>
    </source>
</reference>
<dbReference type="EC" id="3.1.6.6" evidence="6"/>
<dbReference type="Gene3D" id="3.40.720.10">
    <property type="entry name" value="Alkaline Phosphatase, subunit A"/>
    <property type="match status" value="1"/>
</dbReference>
<dbReference type="GO" id="GO:0004065">
    <property type="term" value="F:arylsulfatase activity"/>
    <property type="evidence" value="ECO:0007669"/>
    <property type="project" value="TreeGrafter"/>
</dbReference>